<feature type="domain" description="DUF3592" evidence="2">
    <location>
        <begin position="40"/>
        <end position="103"/>
    </location>
</feature>
<evidence type="ECO:0000313" key="4">
    <source>
        <dbReference type="Proteomes" id="UP000240542"/>
    </source>
</evidence>
<name>A0A2P8DEU6_9ACTN</name>
<evidence type="ECO:0000256" key="1">
    <source>
        <dbReference type="SAM" id="Phobius"/>
    </source>
</evidence>
<dbReference type="RefSeq" id="WP_106584634.1">
    <property type="nucleotide sequence ID" value="NZ_PYGA01000014.1"/>
</dbReference>
<dbReference type="OrthoDB" id="5191947at2"/>
<keyword evidence="1" id="KW-1133">Transmembrane helix</keyword>
<dbReference type="EMBL" id="PYGA01000014">
    <property type="protein sequence ID" value="PSK95707.1"/>
    <property type="molecule type" value="Genomic_DNA"/>
</dbReference>
<keyword evidence="1" id="KW-0472">Membrane</keyword>
<evidence type="ECO:0000259" key="2">
    <source>
        <dbReference type="Pfam" id="PF12158"/>
    </source>
</evidence>
<keyword evidence="1" id="KW-0812">Transmembrane</keyword>
<gene>
    <name evidence="3" type="ORF">CLV63_114140</name>
</gene>
<sequence length="137" mass="15520">MDTDDAWFFIGLGIVLLPYFPCIVIMLLRARRRHRDWTRAEGTVTSVKTRRQNNGETDTTVRYRFVDASGQQRSGTETPWFRAPRRKSRIAVIYDPGNPERSEAASMTWLYVLLPVTAVLLALGLWSIAAGYLGLTG</sequence>
<accession>A0A2P8DEU6</accession>
<feature type="transmembrane region" description="Helical" evidence="1">
    <location>
        <begin position="109"/>
        <end position="135"/>
    </location>
</feature>
<comment type="caution">
    <text evidence="3">The sequence shown here is derived from an EMBL/GenBank/DDBJ whole genome shotgun (WGS) entry which is preliminary data.</text>
</comment>
<dbReference type="Proteomes" id="UP000240542">
    <property type="component" value="Unassembled WGS sequence"/>
</dbReference>
<dbReference type="Pfam" id="PF12158">
    <property type="entry name" value="DUF3592"/>
    <property type="match status" value="1"/>
</dbReference>
<evidence type="ECO:0000313" key="3">
    <source>
        <dbReference type="EMBL" id="PSK95707.1"/>
    </source>
</evidence>
<organism evidence="3 4">
    <name type="scientific">Murinocardiopsis flavida</name>
    <dbReference type="NCBI Taxonomy" id="645275"/>
    <lineage>
        <taxon>Bacteria</taxon>
        <taxon>Bacillati</taxon>
        <taxon>Actinomycetota</taxon>
        <taxon>Actinomycetes</taxon>
        <taxon>Streptosporangiales</taxon>
        <taxon>Nocardiopsidaceae</taxon>
        <taxon>Murinocardiopsis</taxon>
    </lineage>
</organism>
<reference evidence="3 4" key="1">
    <citation type="submission" date="2018-03" db="EMBL/GenBank/DDBJ databases">
        <title>Genomic Encyclopedia of Archaeal and Bacterial Type Strains, Phase II (KMG-II): from individual species to whole genera.</title>
        <authorList>
            <person name="Goeker M."/>
        </authorList>
    </citation>
    <scope>NUCLEOTIDE SEQUENCE [LARGE SCALE GENOMIC DNA]</scope>
    <source>
        <strain evidence="3 4">DSM 45312</strain>
    </source>
</reference>
<protein>
    <submittedName>
        <fullName evidence="3">Uncharacterized protein DUF3592</fullName>
    </submittedName>
</protein>
<keyword evidence="4" id="KW-1185">Reference proteome</keyword>
<dbReference type="InterPro" id="IPR021994">
    <property type="entry name" value="DUF3592"/>
</dbReference>
<feature type="transmembrane region" description="Helical" evidence="1">
    <location>
        <begin position="6"/>
        <end position="28"/>
    </location>
</feature>
<proteinExistence type="predicted"/>
<dbReference type="AlphaFoldDB" id="A0A2P8DEU6"/>